<keyword evidence="4 11" id="KW-0689">Ribosomal protein</keyword>
<dbReference type="NCBIfam" id="NF004952">
    <property type="entry name" value="PRK06299.1-2"/>
    <property type="match status" value="1"/>
</dbReference>
<dbReference type="PROSITE" id="PS50126">
    <property type="entry name" value="S1"/>
    <property type="match status" value="6"/>
</dbReference>
<dbReference type="GO" id="GO:0022627">
    <property type="term" value="C:cytosolic small ribosomal subunit"/>
    <property type="evidence" value="ECO:0007669"/>
    <property type="project" value="TreeGrafter"/>
</dbReference>
<dbReference type="eggNOG" id="COG0539">
    <property type="taxonomic scope" value="Bacteria"/>
</dbReference>
<evidence type="ECO:0000256" key="1">
    <source>
        <dbReference type="ARBA" id="ARBA00006767"/>
    </source>
</evidence>
<evidence type="ECO:0000313" key="12">
    <source>
        <dbReference type="Proteomes" id="UP000014174"/>
    </source>
</evidence>
<keyword evidence="12" id="KW-1185">Reference proteome</keyword>
<dbReference type="CDD" id="cd05688">
    <property type="entry name" value="S1_RPS1_repeat_ec3"/>
    <property type="match status" value="1"/>
</dbReference>
<dbReference type="PRINTS" id="PR00681">
    <property type="entry name" value="RIBOSOMALS1"/>
</dbReference>
<feature type="domain" description="S1 motif" evidence="10">
    <location>
        <begin position="428"/>
        <end position="498"/>
    </location>
</feature>
<evidence type="ECO:0000256" key="6">
    <source>
        <dbReference type="ARBA" id="ARBA00025604"/>
    </source>
</evidence>
<sequence length="704" mass="77752">MAKKQEAEKELEAKTAELHEEETNTVKESIESEADSLSIEDIKSKTLITPTGDFDWDADEKGFGNYSDEERTRLEDMYAGTFNSISKGEIIAGIVVSINNKDVVLNIGFKSDGMVSLSEFRDTPDLKVGDSVDVFVESQEDANGQLVLSRKRAKTQRSWELINEALENDTIINGYVKSRTKGGLIVDIMGVEAFLPGSQIDIKPIRDYDIYVGKTMEFKVVKINHEFKNVVVSHKVLIEDDLENQKTEIVAKLEKGQVLEGTVKNITDFGVFIDLGGVDGLLHITDISWGRIEHPKEVLALDQKINVVVLDFDDEKKRIALGLKQLTPHPWASLDTTIEIGSRVKGKIVTVADYGAFLEITPGVEGLIHVSEMSWSQNLRNPQEFLKVGDEVEAQVLTLDRDERKMSLGIKQLTPDPWQNIAARYPIGSKHTAIVKNMTNFGVFVEIEEGIDGLIHISDLSWSKKINHPNEFTKVGEVLNVVVLELDEDNRKLSLGHKQLEENPWDTFETIFTVDSIHEGTVLKVTEKGAIIALPYGVEGFSPSKHSIKEDGKALKAEETAEFKIIEFSKDSKRIVVSHSRIWEDARSDARSAEVTQKKNDQKATVNAVKKVKDSVEKSTLGDLSVLAQLKQQMEGAESQARKSKTAAEPAAVAEPVVAPVEVAAVEPAADETEALTKAETAAPVEPAASVEPAADDTTEEEAK</sequence>
<dbReference type="SMART" id="SM00316">
    <property type="entry name" value="S1"/>
    <property type="match status" value="6"/>
</dbReference>
<dbReference type="GO" id="GO:0006412">
    <property type="term" value="P:translation"/>
    <property type="evidence" value="ECO:0007669"/>
    <property type="project" value="TreeGrafter"/>
</dbReference>
<feature type="domain" description="S1 motif" evidence="10">
    <location>
        <begin position="169"/>
        <end position="235"/>
    </location>
</feature>
<dbReference type="GO" id="GO:0003729">
    <property type="term" value="F:mRNA binding"/>
    <property type="evidence" value="ECO:0007669"/>
    <property type="project" value="UniProtKB-ARBA"/>
</dbReference>
<evidence type="ECO:0000256" key="4">
    <source>
        <dbReference type="ARBA" id="ARBA00022980"/>
    </source>
</evidence>
<keyword evidence="5" id="KW-0687">Ribonucleoprotein</keyword>
<organism evidence="11 12">
    <name type="scientific">Arcticibacter svalbardensis MN12-7</name>
    <dbReference type="NCBI Taxonomy" id="1150600"/>
    <lineage>
        <taxon>Bacteria</taxon>
        <taxon>Pseudomonadati</taxon>
        <taxon>Bacteroidota</taxon>
        <taxon>Sphingobacteriia</taxon>
        <taxon>Sphingobacteriales</taxon>
        <taxon>Sphingobacteriaceae</taxon>
        <taxon>Arcticibacter</taxon>
    </lineage>
</organism>
<evidence type="ECO:0000256" key="8">
    <source>
        <dbReference type="ARBA" id="ARBA00035517"/>
    </source>
</evidence>
<dbReference type="FunFam" id="2.40.50.140:FF:000051">
    <property type="entry name" value="RNA-binding transcriptional accessory protein"/>
    <property type="match status" value="1"/>
</dbReference>
<feature type="domain" description="S1 motif" evidence="10">
    <location>
        <begin position="88"/>
        <end position="151"/>
    </location>
</feature>
<feature type="domain" description="S1 motif" evidence="10">
    <location>
        <begin position="515"/>
        <end position="580"/>
    </location>
</feature>
<feature type="compositionally biased region" description="Acidic residues" evidence="9">
    <location>
        <begin position="694"/>
        <end position="704"/>
    </location>
</feature>
<accession>R9H610</accession>
<feature type="compositionally biased region" description="Low complexity" evidence="9">
    <location>
        <begin position="647"/>
        <end position="668"/>
    </location>
</feature>
<dbReference type="RefSeq" id="WP_016193479.1">
    <property type="nucleotide sequence ID" value="NZ_AQPN01000008.1"/>
</dbReference>
<dbReference type="PATRIC" id="fig|1150600.3.peg.220"/>
<dbReference type="OrthoDB" id="9804077at2"/>
<dbReference type="CDD" id="cd04465">
    <property type="entry name" value="S1_RPS1_repeat_ec2_hs2"/>
    <property type="match status" value="1"/>
</dbReference>
<evidence type="ECO:0000256" key="7">
    <source>
        <dbReference type="ARBA" id="ARBA00035293"/>
    </source>
</evidence>
<comment type="caution">
    <text evidence="11">The sequence shown here is derived from an EMBL/GenBank/DDBJ whole genome shotgun (WGS) entry which is preliminary data.</text>
</comment>
<feature type="domain" description="S1 motif" evidence="10">
    <location>
        <begin position="341"/>
        <end position="411"/>
    </location>
</feature>
<name>R9H610_9SPHI</name>
<dbReference type="Gene3D" id="2.40.50.140">
    <property type="entry name" value="Nucleic acid-binding proteins"/>
    <property type="match status" value="6"/>
</dbReference>
<reference evidence="11 12" key="1">
    <citation type="journal article" date="2013" name="Genome Announc.">
        <title>Draft Genome Sequence of Arcticibacter svalbardensis Strain MN12-7T, a Member of the Family Sphingobacteriaceae Isolated from an Arctic Soil Sample.</title>
        <authorList>
            <person name="Shivaji S."/>
            <person name="Ara S."/>
            <person name="Prasad S."/>
            <person name="Manasa B.P."/>
            <person name="Begum Z."/>
            <person name="Singh A."/>
            <person name="Kumar Pinnaka A."/>
        </authorList>
    </citation>
    <scope>NUCLEOTIDE SEQUENCE [LARGE SCALE GENOMIC DNA]</scope>
    <source>
        <strain evidence="11 12">MN12-7</strain>
    </source>
</reference>
<dbReference type="EMBL" id="AQPN01000008">
    <property type="protein sequence ID" value="EOR96594.1"/>
    <property type="molecule type" value="Genomic_DNA"/>
</dbReference>
<comment type="function">
    <text evidence="6">Binds mRNA; thus facilitating recognition of the initiation point. It is needed to translate mRNA with a short Shine-Dalgarno (SD) purine-rich sequence.</text>
</comment>
<dbReference type="InterPro" id="IPR012340">
    <property type="entry name" value="NA-bd_OB-fold"/>
</dbReference>
<evidence type="ECO:0000256" key="3">
    <source>
        <dbReference type="ARBA" id="ARBA00022884"/>
    </source>
</evidence>
<dbReference type="FunFam" id="2.40.50.140:FF:000110">
    <property type="entry name" value="30S ribosomal protein S1"/>
    <property type="match status" value="1"/>
</dbReference>
<dbReference type="InterPro" id="IPR035104">
    <property type="entry name" value="Ribosomal_protein_S1-like"/>
</dbReference>
<dbReference type="Pfam" id="PF00575">
    <property type="entry name" value="S1"/>
    <property type="match status" value="6"/>
</dbReference>
<dbReference type="PANTHER" id="PTHR10724">
    <property type="entry name" value="30S RIBOSOMAL PROTEIN S1"/>
    <property type="match status" value="1"/>
</dbReference>
<dbReference type="AlphaFoldDB" id="R9H610"/>
<evidence type="ECO:0000256" key="5">
    <source>
        <dbReference type="ARBA" id="ARBA00023274"/>
    </source>
</evidence>
<feature type="region of interest" description="Disordered" evidence="9">
    <location>
        <begin position="1"/>
        <end position="33"/>
    </location>
</feature>
<dbReference type="NCBIfam" id="NF004953">
    <property type="entry name" value="PRK06299.1-3"/>
    <property type="match status" value="1"/>
</dbReference>
<feature type="compositionally biased region" description="Low complexity" evidence="9">
    <location>
        <begin position="676"/>
        <end position="693"/>
    </location>
</feature>
<dbReference type="FunFam" id="2.40.50.140:FF:000011">
    <property type="entry name" value="30S ribosomal protein S1"/>
    <property type="match status" value="1"/>
</dbReference>
<dbReference type="GO" id="GO:0003735">
    <property type="term" value="F:structural constituent of ribosome"/>
    <property type="evidence" value="ECO:0007669"/>
    <property type="project" value="TreeGrafter"/>
</dbReference>
<evidence type="ECO:0000313" key="11">
    <source>
        <dbReference type="EMBL" id="EOR96594.1"/>
    </source>
</evidence>
<evidence type="ECO:0000256" key="9">
    <source>
        <dbReference type="SAM" id="MobiDB-lite"/>
    </source>
</evidence>
<dbReference type="Proteomes" id="UP000014174">
    <property type="component" value="Unassembled WGS sequence"/>
</dbReference>
<feature type="compositionally biased region" description="Basic and acidic residues" evidence="9">
    <location>
        <begin position="1"/>
        <end position="30"/>
    </location>
</feature>
<dbReference type="InterPro" id="IPR050437">
    <property type="entry name" value="Ribos_protein_bS1-like"/>
</dbReference>
<dbReference type="STRING" id="1150600.ADIARSV_0225"/>
<comment type="similarity">
    <text evidence="1">Belongs to the bacterial ribosomal protein bS1 family.</text>
</comment>
<dbReference type="InterPro" id="IPR003029">
    <property type="entry name" value="S1_domain"/>
</dbReference>
<dbReference type="FunFam" id="2.40.50.140:FF:000103">
    <property type="entry name" value="protein RRP5 homolog"/>
    <property type="match status" value="1"/>
</dbReference>
<proteinExistence type="inferred from homology"/>
<feature type="domain" description="S1 motif" evidence="10">
    <location>
        <begin position="256"/>
        <end position="324"/>
    </location>
</feature>
<feature type="region of interest" description="Disordered" evidence="9">
    <location>
        <begin position="637"/>
        <end position="704"/>
    </location>
</feature>
<dbReference type="PANTHER" id="PTHR10724:SF7">
    <property type="entry name" value="SMALL RIBOSOMAL SUBUNIT PROTEIN BS1C"/>
    <property type="match status" value="1"/>
</dbReference>
<evidence type="ECO:0000259" key="10">
    <source>
        <dbReference type="PROSITE" id="PS50126"/>
    </source>
</evidence>
<dbReference type="CDD" id="cd05687">
    <property type="entry name" value="S1_RPS1_repeat_ec1_hs1"/>
    <property type="match status" value="1"/>
</dbReference>
<dbReference type="SUPFAM" id="SSF50249">
    <property type="entry name" value="Nucleic acid-binding proteins"/>
    <property type="match status" value="6"/>
</dbReference>
<keyword evidence="3" id="KW-0694">RNA-binding</keyword>
<keyword evidence="2" id="KW-0677">Repeat</keyword>
<evidence type="ECO:0000256" key="2">
    <source>
        <dbReference type="ARBA" id="ARBA00022737"/>
    </source>
</evidence>
<protein>
    <recommendedName>
        <fullName evidence="7">Small ribosomal subunit protein bS1</fullName>
    </recommendedName>
    <alternativeName>
        <fullName evidence="8">30S ribosomal protein S1</fullName>
    </alternativeName>
</protein>
<gene>
    <name evidence="11" type="ORF">ADIARSV_0225</name>
</gene>